<evidence type="ECO:0000256" key="3">
    <source>
        <dbReference type="ARBA" id="ARBA00023125"/>
    </source>
</evidence>
<dbReference type="RefSeq" id="WP_147847675.1">
    <property type="nucleotide sequence ID" value="NZ_VDUZ01000014.1"/>
</dbReference>
<dbReference type="InterPro" id="IPR036388">
    <property type="entry name" value="WH-like_DNA-bd_sf"/>
</dbReference>
<dbReference type="Gene3D" id="1.10.10.10">
    <property type="entry name" value="Winged helix-like DNA-binding domain superfamily/Winged helix DNA-binding domain"/>
    <property type="match status" value="1"/>
</dbReference>
<dbReference type="Proteomes" id="UP000321638">
    <property type="component" value="Unassembled WGS sequence"/>
</dbReference>
<evidence type="ECO:0000313" key="7">
    <source>
        <dbReference type="Proteomes" id="UP000321638"/>
    </source>
</evidence>
<keyword evidence="2" id="KW-0805">Transcription regulation</keyword>
<reference evidence="6 7" key="1">
    <citation type="submission" date="2019-06" db="EMBL/GenBank/DDBJ databases">
        <title>New taxonomy in bacterial strain CC-CFT640, isolated from vineyard.</title>
        <authorList>
            <person name="Lin S.-Y."/>
            <person name="Tsai C.-F."/>
            <person name="Young C.-C."/>
        </authorList>
    </citation>
    <scope>NUCLEOTIDE SEQUENCE [LARGE SCALE GENOMIC DNA]</scope>
    <source>
        <strain evidence="6 7">CC-CFT640</strain>
    </source>
</reference>
<keyword evidence="4" id="KW-0804">Transcription</keyword>
<evidence type="ECO:0000259" key="5">
    <source>
        <dbReference type="Pfam" id="PF04198"/>
    </source>
</evidence>
<accession>A0A5C8PN54</accession>
<evidence type="ECO:0000256" key="2">
    <source>
        <dbReference type="ARBA" id="ARBA00023015"/>
    </source>
</evidence>
<dbReference type="Gene3D" id="3.40.50.1360">
    <property type="match status" value="1"/>
</dbReference>
<comment type="similarity">
    <text evidence="1">Belongs to the SorC transcriptional regulatory family.</text>
</comment>
<dbReference type="Pfam" id="PF04198">
    <property type="entry name" value="Sugar-bind"/>
    <property type="match status" value="1"/>
</dbReference>
<protein>
    <submittedName>
        <fullName evidence="6">Sugar-binding transcriptional regulator</fullName>
    </submittedName>
</protein>
<dbReference type="PANTHER" id="PTHR34294">
    <property type="entry name" value="TRANSCRIPTIONAL REGULATOR-RELATED"/>
    <property type="match status" value="1"/>
</dbReference>
<dbReference type="InterPro" id="IPR051054">
    <property type="entry name" value="SorC_transcr_regulators"/>
</dbReference>
<gene>
    <name evidence="6" type="ORF">FHP25_14580</name>
</gene>
<dbReference type="AlphaFoldDB" id="A0A5C8PN54"/>
<feature type="domain" description="Sugar-binding" evidence="5">
    <location>
        <begin position="57"/>
        <end position="309"/>
    </location>
</feature>
<keyword evidence="7" id="KW-1185">Reference proteome</keyword>
<evidence type="ECO:0000313" key="6">
    <source>
        <dbReference type="EMBL" id="TXL75462.1"/>
    </source>
</evidence>
<comment type="caution">
    <text evidence="6">The sequence shown here is derived from an EMBL/GenBank/DDBJ whole genome shotgun (WGS) entry which is preliminary data.</text>
</comment>
<organism evidence="6 7">
    <name type="scientific">Vineibacter terrae</name>
    <dbReference type="NCBI Taxonomy" id="2586908"/>
    <lineage>
        <taxon>Bacteria</taxon>
        <taxon>Pseudomonadati</taxon>
        <taxon>Pseudomonadota</taxon>
        <taxon>Alphaproteobacteria</taxon>
        <taxon>Hyphomicrobiales</taxon>
        <taxon>Vineibacter</taxon>
    </lineage>
</organism>
<sequence>MTVDDEQLRVRVAWLYFMEGLTQADIAGRLGITRLRANRLLGEARESGLVSIQVNSRLADCVALERQLVAETALRDAVVVPTPADPDQVPVVLGRATAEYLARHLDENRVRGLGVGWGTTLRETIRHMRAANLPELSVNSMMGGLSHGLELNTFEIASELARRIAAQCNYFAAPIYAGSARSRDTILAQDVFRDCLQRLATNDVAVLSVGDLSRRSLLIRYGLPRDVTVESLRASGAVGDIMGTFLDPRGVPVKHGLNQRVIAPPIAILRDIATVIVASGGLNKAATLAAVLRARLCSVLVSDEATVRAAMGLLRGA</sequence>
<dbReference type="InterPro" id="IPR037171">
    <property type="entry name" value="NagB/RpiA_transferase-like"/>
</dbReference>
<dbReference type="PANTHER" id="PTHR34294:SF1">
    <property type="entry name" value="TRANSCRIPTIONAL REGULATOR LSRR"/>
    <property type="match status" value="1"/>
</dbReference>
<evidence type="ECO:0000256" key="1">
    <source>
        <dbReference type="ARBA" id="ARBA00010466"/>
    </source>
</evidence>
<name>A0A5C8PN54_9HYPH</name>
<dbReference type="EMBL" id="VDUZ01000014">
    <property type="protein sequence ID" value="TXL75462.1"/>
    <property type="molecule type" value="Genomic_DNA"/>
</dbReference>
<dbReference type="SUPFAM" id="SSF100950">
    <property type="entry name" value="NagB/RpiA/CoA transferase-like"/>
    <property type="match status" value="1"/>
</dbReference>
<evidence type="ECO:0000256" key="4">
    <source>
        <dbReference type="ARBA" id="ARBA00023163"/>
    </source>
</evidence>
<dbReference type="InterPro" id="IPR007324">
    <property type="entry name" value="Sugar-bd_dom_put"/>
</dbReference>
<dbReference type="GO" id="GO:0030246">
    <property type="term" value="F:carbohydrate binding"/>
    <property type="evidence" value="ECO:0007669"/>
    <property type="project" value="InterPro"/>
</dbReference>
<dbReference type="OrthoDB" id="7355674at2"/>
<proteinExistence type="inferred from homology"/>
<dbReference type="GO" id="GO:0003677">
    <property type="term" value="F:DNA binding"/>
    <property type="evidence" value="ECO:0007669"/>
    <property type="project" value="UniProtKB-KW"/>
</dbReference>
<keyword evidence="3" id="KW-0238">DNA-binding</keyword>